<keyword evidence="3" id="KW-1185">Reference proteome</keyword>
<feature type="region of interest" description="Disordered" evidence="1">
    <location>
        <begin position="57"/>
        <end position="89"/>
    </location>
</feature>
<feature type="compositionally biased region" description="Polar residues" evidence="1">
    <location>
        <begin position="59"/>
        <end position="79"/>
    </location>
</feature>
<proteinExistence type="predicted"/>
<name>A0A849AK22_9MICO</name>
<accession>A0A849AK22</accession>
<evidence type="ECO:0000256" key="1">
    <source>
        <dbReference type="SAM" id="MobiDB-lite"/>
    </source>
</evidence>
<comment type="caution">
    <text evidence="2">The sequence shown here is derived from an EMBL/GenBank/DDBJ whole genome shotgun (WGS) entry which is preliminary data.</text>
</comment>
<evidence type="ECO:0000313" key="2">
    <source>
        <dbReference type="EMBL" id="NNG40709.1"/>
    </source>
</evidence>
<sequence>MAQAVQDPRVVEGVRDQLGYRPRGGEDVYDYEDDMIPSGQHRFNQLEVAIAHWAKSEPRSTSYVPASASNPSTGSTSWQRPGAEPRNSLEVAEARAVSHGKGAAAERQHVVTADPITALQPGDAPSF</sequence>
<evidence type="ECO:0000313" key="3">
    <source>
        <dbReference type="Proteomes" id="UP000557772"/>
    </source>
</evidence>
<feature type="region of interest" description="Disordered" evidence="1">
    <location>
        <begin position="1"/>
        <end position="29"/>
    </location>
</feature>
<protein>
    <submittedName>
        <fullName evidence="2">Uncharacterized protein</fullName>
    </submittedName>
</protein>
<dbReference type="RefSeq" id="WP_171157397.1">
    <property type="nucleotide sequence ID" value="NZ_JABENB010000003.1"/>
</dbReference>
<organism evidence="2 3">
    <name type="scientific">Flexivirga aerilata</name>
    <dbReference type="NCBI Taxonomy" id="1656889"/>
    <lineage>
        <taxon>Bacteria</taxon>
        <taxon>Bacillati</taxon>
        <taxon>Actinomycetota</taxon>
        <taxon>Actinomycetes</taxon>
        <taxon>Micrococcales</taxon>
        <taxon>Dermacoccaceae</taxon>
        <taxon>Flexivirga</taxon>
    </lineage>
</organism>
<gene>
    <name evidence="2" type="ORF">HJ588_15700</name>
</gene>
<dbReference type="Proteomes" id="UP000557772">
    <property type="component" value="Unassembled WGS sequence"/>
</dbReference>
<dbReference type="EMBL" id="JABENB010000003">
    <property type="protein sequence ID" value="NNG40709.1"/>
    <property type="molecule type" value="Genomic_DNA"/>
</dbReference>
<dbReference type="AlphaFoldDB" id="A0A849AK22"/>
<reference evidence="2 3" key="1">
    <citation type="submission" date="2020-05" db="EMBL/GenBank/DDBJ databases">
        <title>Flexivirga sp. ID2601S isolated from air conditioner.</title>
        <authorList>
            <person name="Kim D.H."/>
        </authorList>
    </citation>
    <scope>NUCLEOTIDE SEQUENCE [LARGE SCALE GENOMIC DNA]</scope>
    <source>
        <strain evidence="2 3">ID2601S</strain>
    </source>
</reference>